<dbReference type="GO" id="GO:0061630">
    <property type="term" value="F:ubiquitin protein ligase activity"/>
    <property type="evidence" value="ECO:0007669"/>
    <property type="project" value="UniProtKB-EC"/>
</dbReference>
<evidence type="ECO:0000256" key="5">
    <source>
        <dbReference type="ARBA" id="ARBA00022679"/>
    </source>
</evidence>
<evidence type="ECO:0000256" key="7">
    <source>
        <dbReference type="ARBA" id="ARBA00022723"/>
    </source>
</evidence>
<dbReference type="GO" id="GO:0016020">
    <property type="term" value="C:membrane"/>
    <property type="evidence" value="ECO:0007669"/>
    <property type="project" value="UniProtKB-SubCell"/>
</dbReference>
<comment type="pathway">
    <text evidence="3">Protein modification; protein ubiquitination.</text>
</comment>
<dbReference type="KEGG" id="ppp:112289242"/>
<evidence type="ECO:0000256" key="1">
    <source>
        <dbReference type="ARBA" id="ARBA00000900"/>
    </source>
</evidence>
<dbReference type="PROSITE" id="PS50089">
    <property type="entry name" value="ZF_RING_2"/>
    <property type="match status" value="1"/>
</dbReference>
<evidence type="ECO:0000256" key="16">
    <source>
        <dbReference type="SAM" id="Phobius"/>
    </source>
</evidence>
<keyword evidence="12 16" id="KW-0472">Membrane</keyword>
<dbReference type="GeneID" id="112289242"/>
<evidence type="ECO:0000256" key="10">
    <source>
        <dbReference type="ARBA" id="ARBA00022833"/>
    </source>
</evidence>
<sequence length="387" mass="42087">METIGAYRSDLDSNLNSFSKATNTSLAAQHNNTQGSMVPKGKFNPLLAVVITSLVLAFFLLGLISGRLRRWVWRFETEGGAVIRSSDTRTRTPKALHYGLDRQVVEALPLVQYRDLPADEQVEKYIDCSVCLVAFDATDTLRLLPICSHAFHSNCIDEWFLSHITCPLCRVCLAHSTDHAATEAVGQLPPHDDRIRSPEDSDVVEVVIGGDGELDSTTNTTILETSQADVLPPGTPIANTFATEEHGNGRSIPWNNTALSFKPPVQIDIPPAKVPLTSIRRTSSAGSGPELANEANDDGDDSPHNSSTQFHAIDIEYCISNGQNPVQTQADGSRFVRLPDHWTIEDPEGGASRSAGKAKATGAGGDLQRAWPTTRWSFPNLRQIAPI</sequence>
<feature type="region of interest" description="Disordered" evidence="15">
    <location>
        <begin position="343"/>
        <end position="369"/>
    </location>
</feature>
<feature type="domain" description="RING-type" evidence="17">
    <location>
        <begin position="128"/>
        <end position="170"/>
    </location>
</feature>
<evidence type="ECO:0000256" key="9">
    <source>
        <dbReference type="ARBA" id="ARBA00022786"/>
    </source>
</evidence>
<keyword evidence="10" id="KW-0862">Zinc</keyword>
<keyword evidence="8 14" id="KW-0863">Zinc-finger</keyword>
<organism evidence="18 19">
    <name type="scientific">Physcomitrium patens</name>
    <name type="common">Spreading-leaved earth moss</name>
    <name type="synonym">Physcomitrella patens</name>
    <dbReference type="NCBI Taxonomy" id="3218"/>
    <lineage>
        <taxon>Eukaryota</taxon>
        <taxon>Viridiplantae</taxon>
        <taxon>Streptophyta</taxon>
        <taxon>Embryophyta</taxon>
        <taxon>Bryophyta</taxon>
        <taxon>Bryophytina</taxon>
        <taxon>Bryopsida</taxon>
        <taxon>Funariidae</taxon>
        <taxon>Funariales</taxon>
        <taxon>Funariaceae</taxon>
        <taxon>Physcomitrium</taxon>
    </lineage>
</organism>
<accession>A0A7I4BT91</accession>
<dbReference type="SMART" id="SM00184">
    <property type="entry name" value="RING"/>
    <property type="match status" value="1"/>
</dbReference>
<keyword evidence="9" id="KW-0833">Ubl conjugation pathway</keyword>
<dbReference type="InterPro" id="IPR001841">
    <property type="entry name" value="Znf_RING"/>
</dbReference>
<proteinExistence type="inferred from homology"/>
<reference evidence="18" key="3">
    <citation type="submission" date="2020-12" db="UniProtKB">
        <authorList>
            <consortium name="EnsemblPlants"/>
        </authorList>
    </citation>
    <scope>IDENTIFICATION</scope>
</reference>
<dbReference type="EC" id="2.3.2.27" evidence="4"/>
<comment type="similarity">
    <text evidence="13">Belongs to the RING-type zinc finger family. ATL subfamily.</text>
</comment>
<dbReference type="InterPro" id="IPR013083">
    <property type="entry name" value="Znf_RING/FYVE/PHD"/>
</dbReference>
<gene>
    <name evidence="18" type="primary">LOC112289242</name>
</gene>
<dbReference type="AlphaFoldDB" id="A0A7I4BT91"/>
<dbReference type="Proteomes" id="UP000006727">
    <property type="component" value="Chromosome 1"/>
</dbReference>
<evidence type="ECO:0000256" key="3">
    <source>
        <dbReference type="ARBA" id="ARBA00004906"/>
    </source>
</evidence>
<dbReference type="SUPFAM" id="SSF57850">
    <property type="entry name" value="RING/U-box"/>
    <property type="match status" value="1"/>
</dbReference>
<feature type="region of interest" description="Disordered" evidence="15">
    <location>
        <begin position="279"/>
        <end position="307"/>
    </location>
</feature>
<keyword evidence="7" id="KW-0479">Metal-binding</keyword>
<keyword evidence="6 16" id="KW-0812">Transmembrane</keyword>
<dbReference type="Gene3D" id="3.30.40.10">
    <property type="entry name" value="Zinc/RING finger domain, C3HC4 (zinc finger)"/>
    <property type="match status" value="1"/>
</dbReference>
<evidence type="ECO:0000256" key="12">
    <source>
        <dbReference type="ARBA" id="ARBA00023136"/>
    </source>
</evidence>
<dbReference type="RefSeq" id="XP_024390081.1">
    <property type="nucleotide sequence ID" value="XM_024534313.2"/>
</dbReference>
<keyword evidence="19" id="KW-1185">Reference proteome</keyword>
<reference evidence="18 19" key="2">
    <citation type="journal article" date="2018" name="Plant J.">
        <title>The Physcomitrella patens chromosome-scale assembly reveals moss genome structure and evolution.</title>
        <authorList>
            <person name="Lang D."/>
            <person name="Ullrich K.K."/>
            <person name="Murat F."/>
            <person name="Fuchs J."/>
            <person name="Jenkins J."/>
            <person name="Haas F.B."/>
            <person name="Piednoel M."/>
            <person name="Gundlach H."/>
            <person name="Van Bel M."/>
            <person name="Meyberg R."/>
            <person name="Vives C."/>
            <person name="Morata J."/>
            <person name="Symeonidi A."/>
            <person name="Hiss M."/>
            <person name="Muchero W."/>
            <person name="Kamisugi Y."/>
            <person name="Saleh O."/>
            <person name="Blanc G."/>
            <person name="Decker E.L."/>
            <person name="van Gessel N."/>
            <person name="Grimwood J."/>
            <person name="Hayes R.D."/>
            <person name="Graham S.W."/>
            <person name="Gunter L.E."/>
            <person name="McDaniel S.F."/>
            <person name="Hoernstein S.N.W."/>
            <person name="Larsson A."/>
            <person name="Li F.W."/>
            <person name="Perroud P.F."/>
            <person name="Phillips J."/>
            <person name="Ranjan P."/>
            <person name="Rokshar D.S."/>
            <person name="Rothfels C.J."/>
            <person name="Schneider L."/>
            <person name="Shu S."/>
            <person name="Stevenson D.W."/>
            <person name="Thummler F."/>
            <person name="Tillich M."/>
            <person name="Villarreal Aguilar J.C."/>
            <person name="Widiez T."/>
            <person name="Wong G.K."/>
            <person name="Wymore A."/>
            <person name="Zhang Y."/>
            <person name="Zimmer A.D."/>
            <person name="Quatrano R.S."/>
            <person name="Mayer K.F.X."/>
            <person name="Goodstein D."/>
            <person name="Casacuberta J.M."/>
            <person name="Vandepoele K."/>
            <person name="Reski R."/>
            <person name="Cuming A.C."/>
            <person name="Tuskan G.A."/>
            <person name="Maumus F."/>
            <person name="Salse J."/>
            <person name="Schmutz J."/>
            <person name="Rensing S.A."/>
        </authorList>
    </citation>
    <scope>NUCLEOTIDE SEQUENCE [LARGE SCALE GENOMIC DNA]</scope>
    <source>
        <strain evidence="18 19">cv. Gransden 2004</strain>
    </source>
</reference>
<dbReference type="Gramene" id="Pp3c1_20780V3.5">
    <property type="protein sequence ID" value="Pp3c1_20780V3.5"/>
    <property type="gene ID" value="Pp3c1_20780"/>
</dbReference>
<keyword evidence="5" id="KW-0808">Transferase</keyword>
<comment type="subcellular location">
    <subcellularLocation>
        <location evidence="2">Membrane</location>
        <topology evidence="2">Single-pass membrane protein</topology>
    </subcellularLocation>
</comment>
<dbReference type="FunFam" id="3.30.40.10:FF:000187">
    <property type="entry name" value="E3 ubiquitin-protein ligase ATL6"/>
    <property type="match status" value="1"/>
</dbReference>
<name>A0A7I4BT91_PHYPA</name>
<comment type="catalytic activity">
    <reaction evidence="1">
        <text>S-ubiquitinyl-[E2 ubiquitin-conjugating enzyme]-L-cysteine + [acceptor protein]-L-lysine = [E2 ubiquitin-conjugating enzyme]-L-cysteine + N(6)-ubiquitinyl-[acceptor protein]-L-lysine.</text>
        <dbReference type="EC" id="2.3.2.27"/>
    </reaction>
</comment>
<evidence type="ECO:0000259" key="17">
    <source>
        <dbReference type="PROSITE" id="PS50089"/>
    </source>
</evidence>
<dbReference type="GO" id="GO:0008270">
    <property type="term" value="F:zinc ion binding"/>
    <property type="evidence" value="ECO:0007669"/>
    <property type="project" value="UniProtKB-KW"/>
</dbReference>
<keyword evidence="11 16" id="KW-1133">Transmembrane helix</keyword>
<evidence type="ECO:0000256" key="14">
    <source>
        <dbReference type="PROSITE-ProRule" id="PRU00175"/>
    </source>
</evidence>
<dbReference type="Gramene" id="Pp3c1_20780V3.4">
    <property type="protein sequence ID" value="Pp3c1_20780V3.4"/>
    <property type="gene ID" value="Pp3c1_20780"/>
</dbReference>
<evidence type="ECO:0000256" key="11">
    <source>
        <dbReference type="ARBA" id="ARBA00022989"/>
    </source>
</evidence>
<evidence type="ECO:0000256" key="6">
    <source>
        <dbReference type="ARBA" id="ARBA00022692"/>
    </source>
</evidence>
<protein>
    <recommendedName>
        <fullName evidence="4">RING-type E3 ubiquitin transferase</fullName>
        <ecNumber evidence="4">2.3.2.27</ecNumber>
    </recommendedName>
</protein>
<dbReference type="EnsemblPlants" id="Pp3c1_20780V3.5">
    <property type="protein sequence ID" value="Pp3c1_20780V3.5"/>
    <property type="gene ID" value="Pp3c1_20780"/>
</dbReference>
<dbReference type="EnsemblPlants" id="Pp3c1_20780V3.4">
    <property type="protein sequence ID" value="Pp3c1_20780V3.4"/>
    <property type="gene ID" value="Pp3c1_20780"/>
</dbReference>
<evidence type="ECO:0000256" key="4">
    <source>
        <dbReference type="ARBA" id="ARBA00012483"/>
    </source>
</evidence>
<dbReference type="EMBL" id="ABEU02000001">
    <property type="status" value="NOT_ANNOTATED_CDS"/>
    <property type="molecule type" value="Genomic_DNA"/>
</dbReference>
<evidence type="ECO:0000256" key="15">
    <source>
        <dbReference type="SAM" id="MobiDB-lite"/>
    </source>
</evidence>
<dbReference type="Pfam" id="PF13639">
    <property type="entry name" value="zf-RING_2"/>
    <property type="match status" value="1"/>
</dbReference>
<dbReference type="PANTHER" id="PTHR45768">
    <property type="entry name" value="E3 UBIQUITIN-PROTEIN LIGASE RNF13-LIKE"/>
    <property type="match status" value="1"/>
</dbReference>
<evidence type="ECO:0000256" key="13">
    <source>
        <dbReference type="ARBA" id="ARBA00024209"/>
    </source>
</evidence>
<feature type="transmembrane region" description="Helical" evidence="16">
    <location>
        <begin position="46"/>
        <end position="64"/>
    </location>
</feature>
<evidence type="ECO:0000256" key="2">
    <source>
        <dbReference type="ARBA" id="ARBA00004167"/>
    </source>
</evidence>
<dbReference type="OrthoDB" id="8062037at2759"/>
<evidence type="ECO:0000256" key="8">
    <source>
        <dbReference type="ARBA" id="ARBA00022771"/>
    </source>
</evidence>
<dbReference type="CDD" id="cd16461">
    <property type="entry name" value="RING-H2_EL5-like"/>
    <property type="match status" value="1"/>
</dbReference>
<feature type="compositionally biased region" description="Low complexity" evidence="15">
    <location>
        <begin position="349"/>
        <end position="361"/>
    </location>
</feature>
<dbReference type="PANTHER" id="PTHR45768:SF18">
    <property type="entry name" value="RING-H2 FINGER PROTEIN ATL47-RELATED"/>
    <property type="match status" value="1"/>
</dbReference>
<reference evidence="18 19" key="1">
    <citation type="journal article" date="2008" name="Science">
        <title>The Physcomitrella genome reveals evolutionary insights into the conquest of land by plants.</title>
        <authorList>
            <person name="Rensing S."/>
            <person name="Lang D."/>
            <person name="Zimmer A."/>
            <person name="Terry A."/>
            <person name="Salamov A."/>
            <person name="Shapiro H."/>
            <person name="Nishiyama T."/>
            <person name="Perroud P.-F."/>
            <person name="Lindquist E."/>
            <person name="Kamisugi Y."/>
            <person name="Tanahashi T."/>
            <person name="Sakakibara K."/>
            <person name="Fujita T."/>
            <person name="Oishi K."/>
            <person name="Shin-I T."/>
            <person name="Kuroki Y."/>
            <person name="Toyoda A."/>
            <person name="Suzuki Y."/>
            <person name="Hashimoto A."/>
            <person name="Yamaguchi K."/>
            <person name="Sugano A."/>
            <person name="Kohara Y."/>
            <person name="Fujiyama A."/>
            <person name="Anterola A."/>
            <person name="Aoki S."/>
            <person name="Ashton N."/>
            <person name="Barbazuk W.B."/>
            <person name="Barker E."/>
            <person name="Bennetzen J."/>
            <person name="Bezanilla M."/>
            <person name="Blankenship R."/>
            <person name="Cho S.H."/>
            <person name="Dutcher S."/>
            <person name="Estelle M."/>
            <person name="Fawcett J.A."/>
            <person name="Gundlach H."/>
            <person name="Hanada K."/>
            <person name="Heyl A."/>
            <person name="Hicks K.A."/>
            <person name="Hugh J."/>
            <person name="Lohr M."/>
            <person name="Mayer K."/>
            <person name="Melkozernov A."/>
            <person name="Murata T."/>
            <person name="Nelson D."/>
            <person name="Pils B."/>
            <person name="Prigge M."/>
            <person name="Reiss B."/>
            <person name="Renner T."/>
            <person name="Rombauts S."/>
            <person name="Rushton P."/>
            <person name="Sanderfoot A."/>
            <person name="Schween G."/>
            <person name="Shiu S.-H."/>
            <person name="Stueber K."/>
            <person name="Theodoulou F.L."/>
            <person name="Tu H."/>
            <person name="Van de Peer Y."/>
            <person name="Verrier P.J."/>
            <person name="Waters E."/>
            <person name="Wood A."/>
            <person name="Yang L."/>
            <person name="Cove D."/>
            <person name="Cuming A."/>
            <person name="Hasebe M."/>
            <person name="Lucas S."/>
            <person name="Mishler D.B."/>
            <person name="Reski R."/>
            <person name="Grigoriev I."/>
            <person name="Quatrano R.S."/>
            <person name="Boore J.L."/>
        </authorList>
    </citation>
    <scope>NUCLEOTIDE SEQUENCE [LARGE SCALE GENOMIC DNA]</scope>
    <source>
        <strain evidence="18 19">cv. Gransden 2004</strain>
    </source>
</reference>
<evidence type="ECO:0000313" key="19">
    <source>
        <dbReference type="Proteomes" id="UP000006727"/>
    </source>
</evidence>
<evidence type="ECO:0000313" key="18">
    <source>
        <dbReference type="EnsemblPlants" id="Pp3c1_20780V3.5"/>
    </source>
</evidence>